<reference evidence="3" key="1">
    <citation type="submission" date="2014-03" db="EMBL/GenBank/DDBJ databases">
        <title>The Genome Sequence of Puccinia striiformis f. sp. tritici PST-78.</title>
        <authorList>
            <consortium name="The Broad Institute Genome Sequencing Platform"/>
            <person name="Cuomo C."/>
            <person name="Hulbert S."/>
            <person name="Chen X."/>
            <person name="Walker B."/>
            <person name="Young S.K."/>
            <person name="Zeng Q."/>
            <person name="Gargeya S."/>
            <person name="Fitzgerald M."/>
            <person name="Haas B."/>
            <person name="Abouelleil A."/>
            <person name="Alvarado L."/>
            <person name="Arachchi H.M."/>
            <person name="Berlin A.M."/>
            <person name="Chapman S.B."/>
            <person name="Goldberg J."/>
            <person name="Griggs A."/>
            <person name="Gujja S."/>
            <person name="Hansen M."/>
            <person name="Howarth C."/>
            <person name="Imamovic A."/>
            <person name="Larimer J."/>
            <person name="McCowan C."/>
            <person name="Montmayeur A."/>
            <person name="Murphy C."/>
            <person name="Neiman D."/>
            <person name="Pearson M."/>
            <person name="Priest M."/>
            <person name="Roberts A."/>
            <person name="Saif S."/>
            <person name="Shea T."/>
            <person name="Sisk P."/>
            <person name="Sykes S."/>
            <person name="Wortman J."/>
            <person name="Nusbaum C."/>
            <person name="Birren B."/>
        </authorList>
    </citation>
    <scope>NUCLEOTIDE SEQUENCE [LARGE SCALE GENOMIC DNA]</scope>
    <source>
        <strain evidence="3">race PST-78</strain>
    </source>
</reference>
<protein>
    <submittedName>
        <fullName evidence="2">Uncharacterized protein</fullName>
    </submittedName>
</protein>
<evidence type="ECO:0000313" key="3">
    <source>
        <dbReference type="Proteomes" id="UP000054564"/>
    </source>
</evidence>
<feature type="region of interest" description="Disordered" evidence="1">
    <location>
        <begin position="50"/>
        <end position="71"/>
    </location>
</feature>
<feature type="compositionally biased region" description="Polar residues" evidence="1">
    <location>
        <begin position="56"/>
        <end position="68"/>
    </location>
</feature>
<sequence>MTGSNSAGRESTPPNQTSTASCQSSCICTLLERPGFVQTHADSRRALSLLVPPSPSVNQTTTSKTQSVPAAPKRPVVNDVVDIDFQDRTVDVVIECSCVAMWYSSVADIDLAQDSDVENSKATTDAKKEKYSCDAPKLHYNKPYKAADQISARINKSTHSNLETHCDGSLQGNQLRKSCVGRAKAITQGANLPESAEQKDAAKVKKAGPSGTLTNYVQKGRFDVKVMNQMLV</sequence>
<dbReference type="EMBL" id="AJIL01000078">
    <property type="protein sequence ID" value="KNE96748.1"/>
    <property type="molecule type" value="Genomic_DNA"/>
</dbReference>
<gene>
    <name evidence="2" type="ORF">PSTG_10021</name>
</gene>
<name>A0A0L0VBV4_9BASI</name>
<organism evidence="2 3">
    <name type="scientific">Puccinia striiformis f. sp. tritici PST-78</name>
    <dbReference type="NCBI Taxonomy" id="1165861"/>
    <lineage>
        <taxon>Eukaryota</taxon>
        <taxon>Fungi</taxon>
        <taxon>Dikarya</taxon>
        <taxon>Basidiomycota</taxon>
        <taxon>Pucciniomycotina</taxon>
        <taxon>Pucciniomycetes</taxon>
        <taxon>Pucciniales</taxon>
        <taxon>Pucciniaceae</taxon>
        <taxon>Puccinia</taxon>
    </lineage>
</organism>
<evidence type="ECO:0000256" key="1">
    <source>
        <dbReference type="SAM" id="MobiDB-lite"/>
    </source>
</evidence>
<accession>A0A0L0VBV4</accession>
<comment type="caution">
    <text evidence="2">The sequence shown here is derived from an EMBL/GenBank/DDBJ whole genome shotgun (WGS) entry which is preliminary data.</text>
</comment>
<dbReference type="AlphaFoldDB" id="A0A0L0VBV4"/>
<proteinExistence type="predicted"/>
<keyword evidence="3" id="KW-1185">Reference proteome</keyword>
<evidence type="ECO:0000313" key="2">
    <source>
        <dbReference type="EMBL" id="KNE96748.1"/>
    </source>
</evidence>
<feature type="region of interest" description="Disordered" evidence="1">
    <location>
        <begin position="1"/>
        <end position="21"/>
    </location>
</feature>
<feature type="region of interest" description="Disordered" evidence="1">
    <location>
        <begin position="190"/>
        <end position="212"/>
    </location>
</feature>
<dbReference type="Proteomes" id="UP000054564">
    <property type="component" value="Unassembled WGS sequence"/>
</dbReference>